<dbReference type="AlphaFoldDB" id="A0A9X2CQR7"/>
<protein>
    <submittedName>
        <fullName evidence="2">Uncharacterized protein</fullName>
    </submittedName>
</protein>
<keyword evidence="1" id="KW-1133">Transmembrane helix</keyword>
<evidence type="ECO:0000313" key="3">
    <source>
        <dbReference type="Proteomes" id="UP001139150"/>
    </source>
</evidence>
<dbReference type="RefSeq" id="WP_250095037.1">
    <property type="nucleotide sequence ID" value="NZ_JAKRYL010000002.1"/>
</dbReference>
<keyword evidence="1" id="KW-0812">Transmembrane</keyword>
<feature type="transmembrane region" description="Helical" evidence="1">
    <location>
        <begin position="37"/>
        <end position="60"/>
    </location>
</feature>
<keyword evidence="3" id="KW-1185">Reference proteome</keyword>
<gene>
    <name evidence="2" type="ORF">MF646_03150</name>
</gene>
<sequence length="138" mass="15125">MTASILWLLFYANFIVAGMSYAYLFKYRKLIGYHLGMNVAMTPTGIISIASGLILIYHFPLHFTEITIITTIIGVVIGIVFGALVEYQTVIMGVTSGVMAGIMAPMIGDMAQHSLLLIGFTEFLLFSLIGMLCFSIRS</sequence>
<accession>A0A9X2CQR7</accession>
<keyword evidence="1" id="KW-0472">Membrane</keyword>
<proteinExistence type="predicted"/>
<feature type="transmembrane region" description="Helical" evidence="1">
    <location>
        <begin position="66"/>
        <end position="85"/>
    </location>
</feature>
<dbReference type="Proteomes" id="UP001139150">
    <property type="component" value="Unassembled WGS sequence"/>
</dbReference>
<organism evidence="2 3">
    <name type="scientific">Halalkalibacter alkaliphilus</name>
    <dbReference type="NCBI Taxonomy" id="2917993"/>
    <lineage>
        <taxon>Bacteria</taxon>
        <taxon>Bacillati</taxon>
        <taxon>Bacillota</taxon>
        <taxon>Bacilli</taxon>
        <taxon>Bacillales</taxon>
        <taxon>Bacillaceae</taxon>
        <taxon>Halalkalibacter</taxon>
    </lineage>
</organism>
<dbReference type="EMBL" id="JAKRYL010000002">
    <property type="protein sequence ID" value="MCL7746111.1"/>
    <property type="molecule type" value="Genomic_DNA"/>
</dbReference>
<evidence type="ECO:0000256" key="1">
    <source>
        <dbReference type="SAM" id="Phobius"/>
    </source>
</evidence>
<feature type="transmembrane region" description="Helical" evidence="1">
    <location>
        <begin position="90"/>
        <end position="108"/>
    </location>
</feature>
<feature type="transmembrane region" description="Helical" evidence="1">
    <location>
        <begin position="6"/>
        <end position="25"/>
    </location>
</feature>
<reference evidence="2" key="1">
    <citation type="submission" date="2022-02" db="EMBL/GenBank/DDBJ databases">
        <title>Halalkalibacter sp. nov. isolated from Lonar Lake, India.</title>
        <authorList>
            <person name="Joshi A."/>
            <person name="Thite S."/>
            <person name="Lodha T."/>
        </authorList>
    </citation>
    <scope>NUCLEOTIDE SEQUENCE</scope>
    <source>
        <strain evidence="2">MEB205</strain>
    </source>
</reference>
<comment type="caution">
    <text evidence="2">The sequence shown here is derived from an EMBL/GenBank/DDBJ whole genome shotgun (WGS) entry which is preliminary data.</text>
</comment>
<name>A0A9X2CQR7_9BACI</name>
<feature type="transmembrane region" description="Helical" evidence="1">
    <location>
        <begin position="114"/>
        <end position="136"/>
    </location>
</feature>
<evidence type="ECO:0000313" key="2">
    <source>
        <dbReference type="EMBL" id="MCL7746111.1"/>
    </source>
</evidence>